<gene>
    <name evidence="3" type="ORF">S03H2_33245</name>
</gene>
<comment type="caution">
    <text evidence="3">The sequence shown here is derived from an EMBL/GenBank/DDBJ whole genome shotgun (WGS) entry which is preliminary data.</text>
</comment>
<dbReference type="PROSITE" id="PS50305">
    <property type="entry name" value="SIRTUIN"/>
    <property type="match status" value="1"/>
</dbReference>
<dbReference type="SUPFAM" id="SSF52467">
    <property type="entry name" value="DHS-like NAD/FAD-binding domain"/>
    <property type="match status" value="1"/>
</dbReference>
<protein>
    <recommendedName>
        <fullName evidence="2">Deacetylase sirtuin-type domain-containing protein</fullName>
    </recommendedName>
</protein>
<feature type="domain" description="Deacetylase sirtuin-type" evidence="2">
    <location>
        <begin position="1"/>
        <end position="53"/>
    </location>
</feature>
<evidence type="ECO:0000313" key="3">
    <source>
        <dbReference type="EMBL" id="GAH61137.1"/>
    </source>
</evidence>
<keyword evidence="1" id="KW-0520">NAD</keyword>
<dbReference type="InterPro" id="IPR026590">
    <property type="entry name" value="Ssirtuin_cat_dom"/>
</dbReference>
<dbReference type="Gene3D" id="3.40.50.1220">
    <property type="entry name" value="TPP-binding domain"/>
    <property type="match status" value="1"/>
</dbReference>
<dbReference type="AlphaFoldDB" id="X1GVF0"/>
<reference evidence="3" key="1">
    <citation type="journal article" date="2014" name="Front. Microbiol.">
        <title>High frequency of phylogenetically diverse reductive dehalogenase-homologous genes in deep subseafloor sedimentary metagenomes.</title>
        <authorList>
            <person name="Kawai M."/>
            <person name="Futagami T."/>
            <person name="Toyoda A."/>
            <person name="Takaki Y."/>
            <person name="Nishi S."/>
            <person name="Hori S."/>
            <person name="Arai W."/>
            <person name="Tsubouchi T."/>
            <person name="Morono Y."/>
            <person name="Uchiyama I."/>
            <person name="Ito T."/>
            <person name="Fujiyama A."/>
            <person name="Inagaki F."/>
            <person name="Takami H."/>
        </authorList>
    </citation>
    <scope>NUCLEOTIDE SEQUENCE</scope>
    <source>
        <strain evidence="3">Expedition CK06-06</strain>
    </source>
</reference>
<dbReference type="InterPro" id="IPR029035">
    <property type="entry name" value="DHS-like_NAD/FAD-binding_dom"/>
</dbReference>
<accession>X1GVF0</accession>
<evidence type="ECO:0000259" key="2">
    <source>
        <dbReference type="PROSITE" id="PS50305"/>
    </source>
</evidence>
<sequence length="53" mass="5514">VWPAAAIPEIAQHSNTKIIEINLEPTPVSSIVDVSIQGKAGEVLPKIVAALGQ</sequence>
<organism evidence="3">
    <name type="scientific">marine sediment metagenome</name>
    <dbReference type="NCBI Taxonomy" id="412755"/>
    <lineage>
        <taxon>unclassified sequences</taxon>
        <taxon>metagenomes</taxon>
        <taxon>ecological metagenomes</taxon>
    </lineage>
</organism>
<name>X1GVF0_9ZZZZ</name>
<feature type="non-terminal residue" evidence="3">
    <location>
        <position position="1"/>
    </location>
</feature>
<dbReference type="EMBL" id="BARU01020226">
    <property type="protein sequence ID" value="GAH61137.1"/>
    <property type="molecule type" value="Genomic_DNA"/>
</dbReference>
<evidence type="ECO:0000256" key="1">
    <source>
        <dbReference type="ARBA" id="ARBA00023027"/>
    </source>
</evidence>
<proteinExistence type="predicted"/>